<feature type="region of interest" description="Disordered" evidence="1">
    <location>
        <begin position="573"/>
        <end position="649"/>
    </location>
</feature>
<feature type="compositionally biased region" description="Basic residues" evidence="1">
    <location>
        <begin position="881"/>
        <end position="901"/>
    </location>
</feature>
<accession>A0A7M5X4S0</accession>
<dbReference type="OrthoDB" id="5990417at2759"/>
<feature type="compositionally biased region" description="Basic and acidic residues" evidence="1">
    <location>
        <begin position="275"/>
        <end position="347"/>
    </location>
</feature>
<evidence type="ECO:0000313" key="2">
    <source>
        <dbReference type="EnsemblMetazoa" id="CLYHEMP017723.4"/>
    </source>
</evidence>
<protein>
    <submittedName>
        <fullName evidence="2">Uncharacterized protein</fullName>
    </submittedName>
</protein>
<evidence type="ECO:0000256" key="1">
    <source>
        <dbReference type="SAM" id="MobiDB-lite"/>
    </source>
</evidence>
<reference evidence="2" key="1">
    <citation type="submission" date="2021-01" db="UniProtKB">
        <authorList>
            <consortium name="EnsemblMetazoa"/>
        </authorList>
    </citation>
    <scope>IDENTIFICATION</scope>
</reference>
<feature type="region of interest" description="Disordered" evidence="1">
    <location>
        <begin position="817"/>
        <end position="838"/>
    </location>
</feature>
<sequence length="901" mass="98302">MQLTIGQEYYMEALHKAGTGVDHLSVGVTLPSGRNEWPIPKKYIRFRPHKDLLSTRLNVPCNYEYEHPATSTSGNTATKSTLTSSERVVGDIEALMGDDEDLNIQPVEHKNLNNGVQNKLFNFNENEGQGEKNFEQKDTSSFQEEQNLNSYNNGVESFGGSQAQERQYSVEPLHEDRQPQLRQKVEYYVTRKLPDQVNEKAVAKVKITHLELPFGRADGKIADDALTILGRMDKKQRSKIKIVRSKTGGFTLSGLPSALSEKEVSQVAKGLASVMEEKESKGKKEKAKNLKNEKNKGFADLEKEDSQKQHGADETPDVNKNEKEKQSSDDSPKEDGKNNEKEEKSEEYQTSPELETAIEKLRESGKEEHPGETEKEEHPGEAGKEEHPVETGKQDHPTDGGVQEPEPNGGHGEYFNPALIAIKEKEEQVKMQAAGGVPLPPITEHINPLPEGPPPDAEPIDTTSPVSSLGDQVEDLEKMPDPVPPPRPHAFNPAVIALAQKEKQDAGLAPAPPATDALGHHHHDNKGFNPALEAGLEQLKEEKDAQIEQGDYHGHNVNPALLAEELRMKDEAEGIKTHTKLTPELQKEAAAEIAEANKDLDSPPVSSPQPEPGEEDPFHPTEESLAGHQHGQAGQNIGEKGSSSTAGQMQELPQKIPLSNSISIPEVAQSVSWHGASYHPWNKAAEAGLIQAHQPGGGSHYGVGLPDHGHGSLIGPLTQKEPLIESVSVLGNALNIRPDHTGPSQTERVGNLATTSQQSPSGSLDTSTQQPASAAPQPVQSHHQQGNVYLGGDSIGQPVSDTIPGSIVGIGNEKPVIQPVGDSHLPTDVSTDQLPLSKEDKSLEISRLNDNDILDVDLEGLSTMQQQSLDQTSHLRDKIAKPKNNRSKLRRKRNKITYPKR</sequence>
<feature type="region of interest" description="Disordered" evidence="1">
    <location>
        <begin position="865"/>
        <end position="901"/>
    </location>
</feature>
<dbReference type="EnsemblMetazoa" id="CLYHEMT017723.4">
    <property type="protein sequence ID" value="CLYHEMP017723.4"/>
    <property type="gene ID" value="CLYHEMG017723"/>
</dbReference>
<feature type="compositionally biased region" description="Basic and acidic residues" evidence="1">
    <location>
        <begin position="585"/>
        <end position="601"/>
    </location>
</feature>
<feature type="region of interest" description="Disordered" evidence="1">
    <location>
        <begin position="735"/>
        <end position="797"/>
    </location>
</feature>
<feature type="region of interest" description="Disordered" evidence="1">
    <location>
        <begin position="275"/>
        <end position="532"/>
    </location>
</feature>
<dbReference type="AlphaFoldDB" id="A0A7M5X4S0"/>
<dbReference type="Proteomes" id="UP000594262">
    <property type="component" value="Unplaced"/>
</dbReference>
<name>A0A7M5X4S0_9CNID</name>
<feature type="compositionally biased region" description="Basic and acidic residues" evidence="1">
    <location>
        <begin position="357"/>
        <end position="398"/>
    </location>
</feature>
<organism evidence="2 3">
    <name type="scientific">Clytia hemisphaerica</name>
    <dbReference type="NCBI Taxonomy" id="252671"/>
    <lineage>
        <taxon>Eukaryota</taxon>
        <taxon>Metazoa</taxon>
        <taxon>Cnidaria</taxon>
        <taxon>Hydrozoa</taxon>
        <taxon>Hydroidolina</taxon>
        <taxon>Leptothecata</taxon>
        <taxon>Obeliida</taxon>
        <taxon>Clytiidae</taxon>
        <taxon>Clytia</taxon>
    </lineage>
</organism>
<proteinExistence type="predicted"/>
<evidence type="ECO:0000313" key="3">
    <source>
        <dbReference type="Proteomes" id="UP000594262"/>
    </source>
</evidence>
<feature type="compositionally biased region" description="Polar residues" evidence="1">
    <location>
        <begin position="461"/>
        <end position="470"/>
    </location>
</feature>
<feature type="compositionally biased region" description="Polar residues" evidence="1">
    <location>
        <begin position="742"/>
        <end position="765"/>
    </location>
</feature>
<feature type="compositionally biased region" description="Low complexity" evidence="1">
    <location>
        <begin position="766"/>
        <end position="778"/>
    </location>
</feature>
<keyword evidence="3" id="KW-1185">Reference proteome</keyword>